<keyword evidence="6" id="KW-0472">Membrane</keyword>
<evidence type="ECO:0000256" key="6">
    <source>
        <dbReference type="ARBA" id="ARBA00023136"/>
    </source>
</evidence>
<keyword evidence="4" id="KW-0812">Transmembrane</keyword>
<dbReference type="Proteomes" id="UP000574067">
    <property type="component" value="Unassembled WGS sequence"/>
</dbReference>
<keyword evidence="7" id="KW-0732">Signal</keyword>
<comment type="subcellular location">
    <subcellularLocation>
        <location evidence="1">Membrane</location>
        <topology evidence="1">Multi-pass membrane protein</topology>
    </subcellularLocation>
</comment>
<sequence length="408" mass="43933">MKEFSITNGAMVATAVALVPAAAHVAEPMQGTGPAPWQAGLALPLFSGLGYGSVAYLQDRLGALRRQPCDTAHEDAALDALRQAKAWPRLCVLVPSHKEELRAIRQTVVSAALAEYPSKRIVVLLDDPRSGPSADHAALQASRQFIEALQARFRDAALGYQQELSAFVARADAGRLDGAIETRRLAGLYEGLADWVSALAEPVGDGARAHGDACSDQAVVAAAAQSHRRHARRLQAGAPLERDALWHEYRRLAALLQLRITAFERKRYGNLSHAPGKAMNLNSYIGLLGCSFREQLGPQGCRLVECEPVQADLIVPEEDLLLTLDAGCLVRHDHLLKLADVMVRDERIAVAQTGLHALLRVRALRDIRQTVSERGFEVPVFIQDATVIEDTGSTLALAATGAAPMPGS</sequence>
<evidence type="ECO:0000256" key="2">
    <source>
        <dbReference type="ARBA" id="ARBA00022676"/>
    </source>
</evidence>
<dbReference type="PANTHER" id="PTHR43867:SF2">
    <property type="entry name" value="CELLULOSE SYNTHASE CATALYTIC SUBUNIT A [UDP-FORMING]"/>
    <property type="match status" value="1"/>
</dbReference>
<dbReference type="GO" id="GO:0016758">
    <property type="term" value="F:hexosyltransferase activity"/>
    <property type="evidence" value="ECO:0007669"/>
    <property type="project" value="TreeGrafter"/>
</dbReference>
<evidence type="ECO:0000256" key="3">
    <source>
        <dbReference type="ARBA" id="ARBA00022679"/>
    </source>
</evidence>
<dbReference type="InterPro" id="IPR029044">
    <property type="entry name" value="Nucleotide-diphossugar_trans"/>
</dbReference>
<evidence type="ECO:0000256" key="4">
    <source>
        <dbReference type="ARBA" id="ARBA00022692"/>
    </source>
</evidence>
<name>A0A848FC58_9BURK</name>
<dbReference type="PANTHER" id="PTHR43867">
    <property type="entry name" value="CELLULOSE SYNTHASE CATALYTIC SUBUNIT A [UDP-FORMING]"/>
    <property type="match status" value="1"/>
</dbReference>
<dbReference type="RefSeq" id="WP_169162687.1">
    <property type="nucleotide sequence ID" value="NZ_JABBFW010000022.1"/>
</dbReference>
<keyword evidence="5" id="KW-1133">Transmembrane helix</keyword>
<accession>A0A848FC58</accession>
<organism evidence="8 9">
    <name type="scientific">Azohydromonas caseinilytica</name>
    <dbReference type="NCBI Taxonomy" id="2728836"/>
    <lineage>
        <taxon>Bacteria</taxon>
        <taxon>Pseudomonadati</taxon>
        <taxon>Pseudomonadota</taxon>
        <taxon>Betaproteobacteria</taxon>
        <taxon>Burkholderiales</taxon>
        <taxon>Sphaerotilaceae</taxon>
        <taxon>Azohydromonas</taxon>
    </lineage>
</organism>
<evidence type="ECO:0000256" key="7">
    <source>
        <dbReference type="SAM" id="SignalP"/>
    </source>
</evidence>
<keyword evidence="3" id="KW-0808">Transferase</keyword>
<evidence type="ECO:0000256" key="1">
    <source>
        <dbReference type="ARBA" id="ARBA00004141"/>
    </source>
</evidence>
<reference evidence="8 9" key="1">
    <citation type="submission" date="2020-04" db="EMBL/GenBank/DDBJ databases">
        <title>Azohydromonas sp. isolated from soil.</title>
        <authorList>
            <person name="Dahal R.H."/>
        </authorList>
    </citation>
    <scope>NUCLEOTIDE SEQUENCE [LARGE SCALE GENOMIC DNA]</scope>
    <source>
        <strain evidence="8 9">G-1-1-14</strain>
    </source>
</reference>
<keyword evidence="9" id="KW-1185">Reference proteome</keyword>
<dbReference type="InterPro" id="IPR050321">
    <property type="entry name" value="Glycosyltr_2/OpgH_subfam"/>
</dbReference>
<protein>
    <submittedName>
        <fullName evidence="8">Uncharacterized protein</fullName>
    </submittedName>
</protein>
<comment type="caution">
    <text evidence="8">The sequence shown here is derived from an EMBL/GenBank/DDBJ whole genome shotgun (WGS) entry which is preliminary data.</text>
</comment>
<feature type="chain" id="PRO_5032904476" evidence="7">
    <location>
        <begin position="26"/>
        <end position="408"/>
    </location>
</feature>
<dbReference type="EMBL" id="JABBFW010000022">
    <property type="protein sequence ID" value="NML17787.1"/>
    <property type="molecule type" value="Genomic_DNA"/>
</dbReference>
<evidence type="ECO:0000256" key="5">
    <source>
        <dbReference type="ARBA" id="ARBA00022989"/>
    </source>
</evidence>
<dbReference type="AlphaFoldDB" id="A0A848FC58"/>
<evidence type="ECO:0000313" key="9">
    <source>
        <dbReference type="Proteomes" id="UP000574067"/>
    </source>
</evidence>
<keyword evidence="2" id="KW-0328">Glycosyltransferase</keyword>
<feature type="signal peptide" evidence="7">
    <location>
        <begin position="1"/>
        <end position="25"/>
    </location>
</feature>
<gene>
    <name evidence="8" type="ORF">HHL10_22710</name>
</gene>
<evidence type="ECO:0000313" key="8">
    <source>
        <dbReference type="EMBL" id="NML17787.1"/>
    </source>
</evidence>
<dbReference type="GO" id="GO:0005886">
    <property type="term" value="C:plasma membrane"/>
    <property type="evidence" value="ECO:0007669"/>
    <property type="project" value="TreeGrafter"/>
</dbReference>
<dbReference type="Gene3D" id="3.90.550.10">
    <property type="entry name" value="Spore Coat Polysaccharide Biosynthesis Protein SpsA, Chain A"/>
    <property type="match status" value="1"/>
</dbReference>
<proteinExistence type="predicted"/>